<dbReference type="AlphaFoldDB" id="A0A8S9LJ42"/>
<evidence type="ECO:0000313" key="2">
    <source>
        <dbReference type="EMBL" id="KAF2607145.1"/>
    </source>
</evidence>
<feature type="region of interest" description="Disordered" evidence="1">
    <location>
        <begin position="1"/>
        <end position="25"/>
    </location>
</feature>
<evidence type="ECO:0000313" key="3">
    <source>
        <dbReference type="Proteomes" id="UP000712281"/>
    </source>
</evidence>
<organism evidence="2 3">
    <name type="scientific">Brassica cretica</name>
    <name type="common">Mustard</name>
    <dbReference type="NCBI Taxonomy" id="69181"/>
    <lineage>
        <taxon>Eukaryota</taxon>
        <taxon>Viridiplantae</taxon>
        <taxon>Streptophyta</taxon>
        <taxon>Embryophyta</taxon>
        <taxon>Tracheophyta</taxon>
        <taxon>Spermatophyta</taxon>
        <taxon>Magnoliopsida</taxon>
        <taxon>eudicotyledons</taxon>
        <taxon>Gunneridae</taxon>
        <taxon>Pentapetalae</taxon>
        <taxon>rosids</taxon>
        <taxon>malvids</taxon>
        <taxon>Brassicales</taxon>
        <taxon>Brassicaceae</taxon>
        <taxon>Brassiceae</taxon>
        <taxon>Brassica</taxon>
    </lineage>
</organism>
<dbReference type="EMBL" id="QGKW02000276">
    <property type="protein sequence ID" value="KAF2607145.1"/>
    <property type="molecule type" value="Genomic_DNA"/>
</dbReference>
<protein>
    <submittedName>
        <fullName evidence="2">Uncharacterized protein</fullName>
    </submittedName>
</protein>
<proteinExistence type="predicted"/>
<reference evidence="2" key="1">
    <citation type="submission" date="2019-12" db="EMBL/GenBank/DDBJ databases">
        <title>Genome sequencing and annotation of Brassica cretica.</title>
        <authorList>
            <person name="Studholme D.J."/>
            <person name="Sarris P.F."/>
        </authorList>
    </citation>
    <scope>NUCLEOTIDE SEQUENCE</scope>
    <source>
        <strain evidence="2">PFS-001/15</strain>
        <tissue evidence="2">Leaf</tissue>
    </source>
</reference>
<name>A0A8S9LJ42_BRACR</name>
<gene>
    <name evidence="2" type="ORF">F2Q68_00045380</name>
</gene>
<dbReference type="Proteomes" id="UP000712281">
    <property type="component" value="Unassembled WGS sequence"/>
</dbReference>
<sequence length="52" mass="5906">MTNRGPSRVSGARKQNKTTTLKEASEARYVKKNKEEQMDRWSVTVALILAII</sequence>
<accession>A0A8S9LJ42</accession>
<evidence type="ECO:0000256" key="1">
    <source>
        <dbReference type="SAM" id="MobiDB-lite"/>
    </source>
</evidence>
<comment type="caution">
    <text evidence="2">The sequence shown here is derived from an EMBL/GenBank/DDBJ whole genome shotgun (WGS) entry which is preliminary data.</text>
</comment>